<keyword evidence="7" id="KW-1185">Reference proteome</keyword>
<dbReference type="Pfam" id="PF00440">
    <property type="entry name" value="TetR_N"/>
    <property type="match status" value="1"/>
</dbReference>
<dbReference type="InterPro" id="IPR001647">
    <property type="entry name" value="HTH_TetR"/>
</dbReference>
<evidence type="ECO:0000256" key="3">
    <source>
        <dbReference type="ARBA" id="ARBA00023163"/>
    </source>
</evidence>
<evidence type="ECO:0000256" key="1">
    <source>
        <dbReference type="ARBA" id="ARBA00023015"/>
    </source>
</evidence>
<dbReference type="OrthoDB" id="8479950at2"/>
<evidence type="ECO:0000256" key="2">
    <source>
        <dbReference type="ARBA" id="ARBA00023125"/>
    </source>
</evidence>
<feature type="domain" description="HTH tetR-type" evidence="5">
    <location>
        <begin position="17"/>
        <end position="77"/>
    </location>
</feature>
<feature type="DNA-binding region" description="H-T-H motif" evidence="4">
    <location>
        <begin position="40"/>
        <end position="59"/>
    </location>
</feature>
<dbReference type="GO" id="GO:0003700">
    <property type="term" value="F:DNA-binding transcription factor activity"/>
    <property type="evidence" value="ECO:0007669"/>
    <property type="project" value="TreeGrafter"/>
</dbReference>
<gene>
    <name evidence="6" type="ORF">KDY119_02883</name>
</gene>
<dbReference type="PROSITE" id="PS50977">
    <property type="entry name" value="HTH_TETR_2"/>
    <property type="match status" value="1"/>
</dbReference>
<dbReference type="InterPro" id="IPR009057">
    <property type="entry name" value="Homeodomain-like_sf"/>
</dbReference>
<dbReference type="PANTHER" id="PTHR30055">
    <property type="entry name" value="HTH-TYPE TRANSCRIPTIONAL REGULATOR RUTR"/>
    <property type="match status" value="1"/>
</dbReference>
<keyword evidence="3" id="KW-0804">Transcription</keyword>
<dbReference type="InterPro" id="IPR054129">
    <property type="entry name" value="DesT_TetR_C"/>
</dbReference>
<dbReference type="AlphaFoldDB" id="A0A5P9QD27"/>
<name>A0A5P9QD27_9MICO</name>
<evidence type="ECO:0000313" key="7">
    <source>
        <dbReference type="Proteomes" id="UP000326702"/>
    </source>
</evidence>
<organism evidence="6 7">
    <name type="scientific">Luteimicrobium xylanilyticum</name>
    <dbReference type="NCBI Taxonomy" id="1133546"/>
    <lineage>
        <taxon>Bacteria</taxon>
        <taxon>Bacillati</taxon>
        <taxon>Actinomycetota</taxon>
        <taxon>Actinomycetes</taxon>
        <taxon>Micrococcales</taxon>
        <taxon>Luteimicrobium</taxon>
    </lineage>
</organism>
<accession>A0A5P9QD27</accession>
<dbReference type="SUPFAM" id="SSF46689">
    <property type="entry name" value="Homeodomain-like"/>
    <property type="match status" value="1"/>
</dbReference>
<reference evidence="6 7" key="1">
    <citation type="submission" date="2019-10" db="EMBL/GenBank/DDBJ databases">
        <title>Genome sequence of Luteimicrobium xylanilyticum HY-24.</title>
        <authorList>
            <person name="Kim D.Y."/>
            <person name="Park H.-Y."/>
        </authorList>
    </citation>
    <scope>NUCLEOTIDE SEQUENCE [LARGE SCALE GENOMIC DNA]</scope>
    <source>
        <strain evidence="6 7">HY-24</strain>
    </source>
</reference>
<dbReference type="PANTHER" id="PTHR30055:SF226">
    <property type="entry name" value="HTH-TYPE TRANSCRIPTIONAL REGULATOR PKSA"/>
    <property type="match status" value="1"/>
</dbReference>
<dbReference type="RefSeq" id="WP_153022460.1">
    <property type="nucleotide sequence ID" value="NZ_BAABIH010000008.1"/>
</dbReference>
<dbReference type="EMBL" id="CP045529">
    <property type="protein sequence ID" value="QFU99354.1"/>
    <property type="molecule type" value="Genomic_DNA"/>
</dbReference>
<dbReference type="Pfam" id="PF21943">
    <property type="entry name" value="TetR_C_46"/>
    <property type="match status" value="1"/>
</dbReference>
<dbReference type="Gene3D" id="1.10.357.10">
    <property type="entry name" value="Tetracycline Repressor, domain 2"/>
    <property type="match status" value="1"/>
</dbReference>
<keyword evidence="1" id="KW-0805">Transcription regulation</keyword>
<evidence type="ECO:0000313" key="6">
    <source>
        <dbReference type="EMBL" id="QFU99354.1"/>
    </source>
</evidence>
<keyword evidence="2 4" id="KW-0238">DNA-binding</keyword>
<dbReference type="Proteomes" id="UP000326702">
    <property type="component" value="Chromosome"/>
</dbReference>
<evidence type="ECO:0000256" key="4">
    <source>
        <dbReference type="PROSITE-ProRule" id="PRU00335"/>
    </source>
</evidence>
<evidence type="ECO:0000259" key="5">
    <source>
        <dbReference type="PROSITE" id="PS50977"/>
    </source>
</evidence>
<sequence>MADQRRRDERRTRLSPDERRAQLVAIGVQALADHSLEELTIEHLSQQAGVSRGLLFYYFGSKQGFHREVVRAARDGLLRATEPDLDLAPLDRLHATLSNLVRFVREHEDTFFSLVRGAASGDREVREVVQQARALQMERLRVVCEELGIPDTAMLRMTLRSWVAFAEETLVDGALVSERSPEELVDFLERTLFAVVPVIDPAYGAHLRPDVATSS</sequence>
<dbReference type="InterPro" id="IPR050109">
    <property type="entry name" value="HTH-type_TetR-like_transc_reg"/>
</dbReference>
<dbReference type="KEGG" id="lxl:KDY119_02883"/>
<protein>
    <recommendedName>
        <fullName evidence="5">HTH tetR-type domain-containing protein</fullName>
    </recommendedName>
</protein>
<dbReference type="GO" id="GO:0000976">
    <property type="term" value="F:transcription cis-regulatory region binding"/>
    <property type="evidence" value="ECO:0007669"/>
    <property type="project" value="TreeGrafter"/>
</dbReference>
<proteinExistence type="predicted"/>